<sequence>MNSRNVANWPATKLRNIDDMPCGPLLSANTAEPSVPRSETWM</sequence>
<dbReference type="AlphaFoldDB" id="A0A654TY23"/>
<protein>
    <submittedName>
        <fullName evidence="2">Uncharacterized protein</fullName>
    </submittedName>
</protein>
<dbReference type="Proteomes" id="UP000046680">
    <property type="component" value="Unassembled WGS sequence"/>
</dbReference>
<name>A0A654TY23_MYCTX</name>
<evidence type="ECO:0000313" key="5">
    <source>
        <dbReference type="Proteomes" id="UP000046680"/>
    </source>
</evidence>
<dbReference type="EMBL" id="CSBK01003085">
    <property type="protein sequence ID" value="CPA56752.1"/>
    <property type="molecule type" value="Genomic_DNA"/>
</dbReference>
<evidence type="ECO:0000313" key="3">
    <source>
        <dbReference type="EMBL" id="CPA56752.1"/>
    </source>
</evidence>
<proteinExistence type="predicted"/>
<gene>
    <name evidence="2" type="ORF">ERS007657_00956</name>
    <name evidence="3" type="ORF">ERS007739_04691</name>
</gene>
<reference evidence="3" key="1">
    <citation type="submission" date="2015-03" db="EMBL/GenBank/DDBJ databases">
        <authorList>
            <consortium name="Pathogen Informatics"/>
            <person name="Murphy D."/>
        </authorList>
    </citation>
    <scope>NUCLEOTIDE SEQUENCE</scope>
    <source>
        <strain evidence="3">N09902308</strain>
    </source>
</reference>
<feature type="region of interest" description="Disordered" evidence="1">
    <location>
        <begin position="18"/>
        <end position="42"/>
    </location>
</feature>
<evidence type="ECO:0000313" key="2">
    <source>
        <dbReference type="EMBL" id="CFR71010.1"/>
    </source>
</evidence>
<dbReference type="Proteomes" id="UP000039021">
    <property type="component" value="Unassembled WGS sequence"/>
</dbReference>
<organism evidence="2 5">
    <name type="scientific">Mycobacterium tuberculosis</name>
    <dbReference type="NCBI Taxonomy" id="1773"/>
    <lineage>
        <taxon>Bacteria</taxon>
        <taxon>Bacillati</taxon>
        <taxon>Actinomycetota</taxon>
        <taxon>Actinomycetes</taxon>
        <taxon>Mycobacteriales</taxon>
        <taxon>Mycobacteriaceae</taxon>
        <taxon>Mycobacterium</taxon>
        <taxon>Mycobacterium tuberculosis complex</taxon>
    </lineage>
</organism>
<accession>A0A654TY23</accession>
<evidence type="ECO:0000313" key="4">
    <source>
        <dbReference type="Proteomes" id="UP000039021"/>
    </source>
</evidence>
<dbReference type="EMBL" id="CGCX01000255">
    <property type="protein sequence ID" value="CFR71010.1"/>
    <property type="molecule type" value="Genomic_DNA"/>
</dbReference>
<evidence type="ECO:0000256" key="1">
    <source>
        <dbReference type="SAM" id="MobiDB-lite"/>
    </source>
</evidence>
<reference evidence="4 5" key="2">
    <citation type="submission" date="2015-03" db="EMBL/GenBank/DDBJ databases">
        <authorList>
            <consortium name="Pathogen Informatics"/>
        </authorList>
    </citation>
    <scope>NUCLEOTIDE SEQUENCE [LARGE SCALE GENOMIC DNA]</scope>
    <source>
        <strain evidence="2 5">C09601061</strain>
        <strain evidence="4">N09902308</strain>
    </source>
</reference>